<gene>
    <name evidence="4" type="ORF">GSCOC_T00035821001</name>
</gene>
<dbReference type="OrthoDB" id="1289335at2759"/>
<keyword evidence="2" id="KW-0472">Membrane</keyword>
<dbReference type="Pfam" id="PF04043">
    <property type="entry name" value="PMEI"/>
    <property type="match status" value="1"/>
</dbReference>
<feature type="transmembrane region" description="Helical" evidence="2">
    <location>
        <begin position="26"/>
        <end position="48"/>
    </location>
</feature>
<dbReference type="SMART" id="SM00856">
    <property type="entry name" value="PMEI"/>
    <property type="match status" value="1"/>
</dbReference>
<dbReference type="PANTHER" id="PTHR31080:SF303">
    <property type="entry name" value="PECTINESTERASE 1-LIKE"/>
    <property type="match status" value="1"/>
</dbReference>
<dbReference type="InterPro" id="IPR035513">
    <property type="entry name" value="Invertase/methylesterase_inhib"/>
</dbReference>
<keyword evidence="5" id="KW-1185">Reference proteome</keyword>
<dbReference type="Proteomes" id="UP000295252">
    <property type="component" value="Chromosome VI"/>
</dbReference>
<evidence type="ECO:0000313" key="4">
    <source>
        <dbReference type="EMBL" id="CDP12342.1"/>
    </source>
</evidence>
<dbReference type="Gene3D" id="1.20.140.40">
    <property type="entry name" value="Invertase/pectin methylesterase inhibitor family protein"/>
    <property type="match status" value="1"/>
</dbReference>
<protein>
    <recommendedName>
        <fullName evidence="3">Pectinesterase inhibitor domain-containing protein</fullName>
    </recommendedName>
</protein>
<keyword evidence="2" id="KW-0812">Transmembrane</keyword>
<name>A0A068UVL8_COFCA</name>
<keyword evidence="2" id="KW-1133">Transmembrane helix</keyword>
<proteinExistence type="predicted"/>
<dbReference type="InParanoid" id="A0A068UVL8"/>
<keyword evidence="1" id="KW-0732">Signal</keyword>
<dbReference type="PANTHER" id="PTHR31080">
    <property type="entry name" value="PECTINESTERASE INHIBITOR-LIKE"/>
    <property type="match status" value="1"/>
</dbReference>
<dbReference type="OMA" id="HEINPSQ"/>
<dbReference type="InterPro" id="IPR006501">
    <property type="entry name" value="Pectinesterase_inhib_dom"/>
</dbReference>
<dbReference type="Gramene" id="CDP12342">
    <property type="protein sequence ID" value="CDP12342"/>
    <property type="gene ID" value="GSCOC_T00035821001"/>
</dbReference>
<evidence type="ECO:0000256" key="2">
    <source>
        <dbReference type="SAM" id="Phobius"/>
    </source>
</evidence>
<evidence type="ECO:0000259" key="3">
    <source>
        <dbReference type="SMART" id="SM00856"/>
    </source>
</evidence>
<feature type="transmembrane region" description="Helical" evidence="2">
    <location>
        <begin position="258"/>
        <end position="281"/>
    </location>
</feature>
<evidence type="ECO:0000256" key="1">
    <source>
        <dbReference type="ARBA" id="ARBA00022729"/>
    </source>
</evidence>
<dbReference type="AlphaFoldDB" id="A0A068UVL8"/>
<dbReference type="CDD" id="cd15798">
    <property type="entry name" value="PMEI-like_3"/>
    <property type="match status" value="1"/>
</dbReference>
<dbReference type="EMBL" id="HG739147">
    <property type="protein sequence ID" value="CDP12342.1"/>
    <property type="molecule type" value="Genomic_DNA"/>
</dbReference>
<dbReference type="GO" id="GO:0004857">
    <property type="term" value="F:enzyme inhibitor activity"/>
    <property type="evidence" value="ECO:0007669"/>
    <property type="project" value="InterPro"/>
</dbReference>
<evidence type="ECO:0000313" key="5">
    <source>
        <dbReference type="Proteomes" id="UP000295252"/>
    </source>
</evidence>
<dbReference type="SUPFAM" id="SSF101148">
    <property type="entry name" value="Plant invertase/pectin methylesterase inhibitor"/>
    <property type="match status" value="1"/>
</dbReference>
<organism evidence="4 5">
    <name type="scientific">Coffea canephora</name>
    <name type="common">Robusta coffee</name>
    <dbReference type="NCBI Taxonomy" id="49390"/>
    <lineage>
        <taxon>Eukaryota</taxon>
        <taxon>Viridiplantae</taxon>
        <taxon>Streptophyta</taxon>
        <taxon>Embryophyta</taxon>
        <taxon>Tracheophyta</taxon>
        <taxon>Spermatophyta</taxon>
        <taxon>Magnoliopsida</taxon>
        <taxon>eudicotyledons</taxon>
        <taxon>Gunneridae</taxon>
        <taxon>Pentapetalae</taxon>
        <taxon>asterids</taxon>
        <taxon>lamiids</taxon>
        <taxon>Gentianales</taxon>
        <taxon>Rubiaceae</taxon>
        <taxon>Ixoroideae</taxon>
        <taxon>Gardenieae complex</taxon>
        <taxon>Bertiereae - Coffeeae clade</taxon>
        <taxon>Coffeeae</taxon>
        <taxon>Coffea</taxon>
    </lineage>
</organism>
<reference evidence="5" key="1">
    <citation type="journal article" date="2014" name="Science">
        <title>The coffee genome provides insight into the convergent evolution of caffeine biosynthesis.</title>
        <authorList>
            <person name="Denoeud F."/>
            <person name="Carretero-Paulet L."/>
            <person name="Dereeper A."/>
            <person name="Droc G."/>
            <person name="Guyot R."/>
            <person name="Pietrella M."/>
            <person name="Zheng C."/>
            <person name="Alberti A."/>
            <person name="Anthony F."/>
            <person name="Aprea G."/>
            <person name="Aury J.M."/>
            <person name="Bento P."/>
            <person name="Bernard M."/>
            <person name="Bocs S."/>
            <person name="Campa C."/>
            <person name="Cenci A."/>
            <person name="Combes M.C."/>
            <person name="Crouzillat D."/>
            <person name="Da Silva C."/>
            <person name="Daddiego L."/>
            <person name="De Bellis F."/>
            <person name="Dussert S."/>
            <person name="Garsmeur O."/>
            <person name="Gayraud T."/>
            <person name="Guignon V."/>
            <person name="Jahn K."/>
            <person name="Jamilloux V."/>
            <person name="Joet T."/>
            <person name="Labadie K."/>
            <person name="Lan T."/>
            <person name="Leclercq J."/>
            <person name="Lepelley M."/>
            <person name="Leroy T."/>
            <person name="Li L.T."/>
            <person name="Librado P."/>
            <person name="Lopez L."/>
            <person name="Munoz A."/>
            <person name="Noel B."/>
            <person name="Pallavicini A."/>
            <person name="Perrotta G."/>
            <person name="Poncet V."/>
            <person name="Pot D."/>
            <person name="Priyono X."/>
            <person name="Rigoreau M."/>
            <person name="Rouard M."/>
            <person name="Rozas J."/>
            <person name="Tranchant-Dubreuil C."/>
            <person name="VanBuren R."/>
            <person name="Zhang Q."/>
            <person name="Andrade A.C."/>
            <person name="Argout X."/>
            <person name="Bertrand B."/>
            <person name="de Kochko A."/>
            <person name="Graziosi G."/>
            <person name="Henry R.J."/>
            <person name="Jayarama X."/>
            <person name="Ming R."/>
            <person name="Nagai C."/>
            <person name="Rounsley S."/>
            <person name="Sankoff D."/>
            <person name="Giuliano G."/>
            <person name="Albert V.A."/>
            <person name="Wincker P."/>
            <person name="Lashermes P."/>
        </authorList>
    </citation>
    <scope>NUCLEOTIDE SEQUENCE [LARGE SCALE GENOMIC DNA]</scope>
    <source>
        <strain evidence="5">cv. DH200-94</strain>
    </source>
</reference>
<accession>A0A068UVL8</accession>
<dbReference type="InterPro" id="IPR051955">
    <property type="entry name" value="PME_Inhibitor"/>
</dbReference>
<sequence length="283" mass="31685">MNSVTNKDRHLMEDQASRQKRKIRSYVFFIVLFTVIIGSIITVSIALIQEKESELLSASTPDRAIHAICNLTPKPISCFDSIWSLRTNFSTDLGEIKTTPSRIFARSLGAAVNQLEDSISANEKAISEVKDSRTLTVLKDCDVLLRDSLRLVNASVTAMGVESDDKIFKAAKSVDDMKEWMSSSAANIDKCLAGLRYHLQGSINGKSYHSLREMRIKVSYARDGVANSLVMLEKMDTILGMFNQTIFHAIFEFDILEYLGFGLVLYVPQYLVLVVLICTVLRL</sequence>
<feature type="domain" description="Pectinesterase inhibitor" evidence="3">
    <location>
        <begin position="60"/>
        <end position="231"/>
    </location>
</feature>
<dbReference type="NCBIfam" id="TIGR01614">
    <property type="entry name" value="PME_inhib"/>
    <property type="match status" value="1"/>
</dbReference>
<dbReference type="PhylomeDB" id="A0A068UVL8"/>